<proteinExistence type="predicted"/>
<name>A0A117M6Q6_UNCT6</name>
<organism evidence="1 2">
    <name type="scientific">candidate division TA06 bacterium 34_109</name>
    <dbReference type="NCBI Taxonomy" id="1635277"/>
    <lineage>
        <taxon>Bacteria</taxon>
        <taxon>Bacteria division TA06</taxon>
    </lineage>
</organism>
<dbReference type="Proteomes" id="UP000053467">
    <property type="component" value="Unassembled WGS sequence"/>
</dbReference>
<dbReference type="AlphaFoldDB" id="A0A117M6Q6"/>
<dbReference type="InterPro" id="IPR011990">
    <property type="entry name" value="TPR-like_helical_dom_sf"/>
</dbReference>
<gene>
    <name evidence="1" type="ORF">XE03_0770</name>
</gene>
<dbReference type="EMBL" id="LGGX01000005">
    <property type="protein sequence ID" value="KUK87372.1"/>
    <property type="molecule type" value="Genomic_DNA"/>
</dbReference>
<dbReference type="SUPFAM" id="SSF48452">
    <property type="entry name" value="TPR-like"/>
    <property type="match status" value="1"/>
</dbReference>
<dbReference type="Gene3D" id="1.25.40.10">
    <property type="entry name" value="Tetratricopeptide repeat domain"/>
    <property type="match status" value="1"/>
</dbReference>
<evidence type="ECO:0000313" key="2">
    <source>
        <dbReference type="Proteomes" id="UP000053467"/>
    </source>
</evidence>
<protein>
    <recommendedName>
        <fullName evidence="3">Outer membrane lipoprotein BamD-like domain-containing protein</fullName>
    </recommendedName>
</protein>
<evidence type="ECO:0008006" key="3">
    <source>
        <dbReference type="Google" id="ProtNLM"/>
    </source>
</evidence>
<reference evidence="2" key="1">
    <citation type="journal article" date="2015" name="MBio">
        <title>Genome-Resolved Metagenomic Analysis Reveals Roles for Candidate Phyla and Other Microbial Community Members in Biogeochemical Transformations in Oil Reservoirs.</title>
        <authorList>
            <person name="Hu P."/>
            <person name="Tom L."/>
            <person name="Singh A."/>
            <person name="Thomas B.C."/>
            <person name="Baker B.J."/>
            <person name="Piceno Y.M."/>
            <person name="Andersen G.L."/>
            <person name="Banfield J.F."/>
        </authorList>
    </citation>
    <scope>NUCLEOTIDE SEQUENCE [LARGE SCALE GENOMIC DNA]</scope>
</reference>
<evidence type="ECO:0000313" key="1">
    <source>
        <dbReference type="EMBL" id="KUK87372.1"/>
    </source>
</evidence>
<comment type="caution">
    <text evidence="1">The sequence shown here is derived from an EMBL/GenBank/DDBJ whole genome shotgun (WGS) entry which is preliminary data.</text>
</comment>
<sequence length="191" mass="22532">MENSKTILILLLLILISSCSLFSPKENLEDGWVYVKEKDYANALKKFRIDYEKYPDSLDIICGMFYIHFLYGKEDSAKKYLEKSFENSKEDDKTLFIGGFYYREKDYDSTNYFYEKYVEKNSPLYDPYIISTTITSNSFHKIGLSSEYLTKNYQFVYDVLKSITDIPDSLDVNNEADRIKIFEYINGLEES</sequence>
<accession>A0A117M6Q6</accession>
<dbReference type="PROSITE" id="PS51257">
    <property type="entry name" value="PROKAR_LIPOPROTEIN"/>
    <property type="match status" value="1"/>
</dbReference>